<dbReference type="Proteomes" id="UP001212997">
    <property type="component" value="Unassembled WGS sequence"/>
</dbReference>
<dbReference type="GO" id="GO:0000978">
    <property type="term" value="F:RNA polymerase II cis-regulatory region sequence-specific DNA binding"/>
    <property type="evidence" value="ECO:0007669"/>
    <property type="project" value="TreeGrafter"/>
</dbReference>
<feature type="region of interest" description="Disordered" evidence="9">
    <location>
        <begin position="1"/>
        <end position="38"/>
    </location>
</feature>
<evidence type="ECO:0000313" key="11">
    <source>
        <dbReference type="EMBL" id="KAJ3488524.1"/>
    </source>
</evidence>
<keyword evidence="6" id="KW-0862">Zinc</keyword>
<feature type="compositionally biased region" description="Low complexity" evidence="9">
    <location>
        <begin position="102"/>
        <end position="113"/>
    </location>
</feature>
<dbReference type="GO" id="GO:0008270">
    <property type="term" value="F:zinc ion binding"/>
    <property type="evidence" value="ECO:0007669"/>
    <property type="project" value="UniProtKB-KW"/>
</dbReference>
<dbReference type="PROSITE" id="PS00028">
    <property type="entry name" value="ZINC_FINGER_C2H2_1"/>
    <property type="match status" value="2"/>
</dbReference>
<evidence type="ECO:0000256" key="7">
    <source>
        <dbReference type="ARBA" id="ARBA00023242"/>
    </source>
</evidence>
<feature type="compositionally biased region" description="Low complexity" evidence="9">
    <location>
        <begin position="261"/>
        <end position="279"/>
    </location>
</feature>
<keyword evidence="7" id="KW-0539">Nucleus</keyword>
<keyword evidence="2" id="KW-0678">Repressor</keyword>
<keyword evidence="4" id="KW-0677">Repeat</keyword>
<feature type="region of interest" description="Disordered" evidence="9">
    <location>
        <begin position="403"/>
        <end position="432"/>
    </location>
</feature>
<feature type="compositionally biased region" description="Low complexity" evidence="9">
    <location>
        <begin position="332"/>
        <end position="350"/>
    </location>
</feature>
<dbReference type="Gene3D" id="3.30.160.60">
    <property type="entry name" value="Classic Zinc Finger"/>
    <property type="match status" value="2"/>
</dbReference>
<evidence type="ECO:0000256" key="8">
    <source>
        <dbReference type="PROSITE-ProRule" id="PRU00042"/>
    </source>
</evidence>
<feature type="region of interest" description="Disordered" evidence="9">
    <location>
        <begin position="255"/>
        <end position="383"/>
    </location>
</feature>
<feature type="region of interest" description="Disordered" evidence="9">
    <location>
        <begin position="492"/>
        <end position="516"/>
    </location>
</feature>
<dbReference type="GO" id="GO:0031519">
    <property type="term" value="C:PcG protein complex"/>
    <property type="evidence" value="ECO:0007669"/>
    <property type="project" value="TreeGrafter"/>
</dbReference>
<feature type="compositionally biased region" description="Polar residues" evidence="9">
    <location>
        <begin position="296"/>
        <end position="309"/>
    </location>
</feature>
<dbReference type="PANTHER" id="PTHR14003">
    <property type="entry name" value="TRANSCRIPTIONAL REPRESSOR PROTEIN YY"/>
    <property type="match status" value="1"/>
</dbReference>
<feature type="domain" description="C2H2-type" evidence="10">
    <location>
        <begin position="45"/>
        <end position="72"/>
    </location>
</feature>
<dbReference type="AlphaFoldDB" id="A0AAD5YGA2"/>
<dbReference type="GO" id="GO:0000785">
    <property type="term" value="C:chromatin"/>
    <property type="evidence" value="ECO:0007669"/>
    <property type="project" value="TreeGrafter"/>
</dbReference>
<evidence type="ECO:0000256" key="9">
    <source>
        <dbReference type="SAM" id="MobiDB-lite"/>
    </source>
</evidence>
<feature type="compositionally biased region" description="Polar residues" evidence="9">
    <location>
        <begin position="29"/>
        <end position="38"/>
    </location>
</feature>
<dbReference type="SUPFAM" id="SSF57667">
    <property type="entry name" value="beta-beta-alpha zinc fingers"/>
    <property type="match status" value="1"/>
</dbReference>
<reference evidence="11" key="1">
    <citation type="submission" date="2022-07" db="EMBL/GenBank/DDBJ databases">
        <title>Genome Sequence of Physisporinus lineatus.</title>
        <authorList>
            <person name="Buettner E."/>
        </authorList>
    </citation>
    <scope>NUCLEOTIDE SEQUENCE</scope>
    <source>
        <strain evidence="11">VT162</strain>
    </source>
</reference>
<dbReference type="EMBL" id="JANAWD010000065">
    <property type="protein sequence ID" value="KAJ3488524.1"/>
    <property type="molecule type" value="Genomic_DNA"/>
</dbReference>
<evidence type="ECO:0000256" key="5">
    <source>
        <dbReference type="ARBA" id="ARBA00022771"/>
    </source>
</evidence>
<feature type="compositionally biased region" description="Polar residues" evidence="9">
    <location>
        <begin position="358"/>
        <end position="380"/>
    </location>
</feature>
<dbReference type="PANTHER" id="PTHR14003:SF19">
    <property type="entry name" value="YY2 TRANSCRIPTION FACTOR"/>
    <property type="match status" value="1"/>
</dbReference>
<evidence type="ECO:0000259" key="10">
    <source>
        <dbReference type="PROSITE" id="PS50157"/>
    </source>
</evidence>
<comment type="caution">
    <text evidence="11">The sequence shown here is derived from an EMBL/GenBank/DDBJ whole genome shotgun (WGS) entry which is preliminary data.</text>
</comment>
<feature type="domain" description="C2H2-type" evidence="10">
    <location>
        <begin position="73"/>
        <end position="102"/>
    </location>
</feature>
<dbReference type="FunFam" id="3.30.160.60:FF:001382">
    <property type="entry name" value="Transcriptional repressor"/>
    <property type="match status" value="1"/>
</dbReference>
<dbReference type="GO" id="GO:0005667">
    <property type="term" value="C:transcription regulator complex"/>
    <property type="evidence" value="ECO:0007669"/>
    <property type="project" value="TreeGrafter"/>
</dbReference>
<dbReference type="GO" id="GO:0000981">
    <property type="term" value="F:DNA-binding transcription factor activity, RNA polymerase II-specific"/>
    <property type="evidence" value="ECO:0007669"/>
    <property type="project" value="TreeGrafter"/>
</dbReference>
<dbReference type="SMART" id="SM00355">
    <property type="entry name" value="ZnF_C2H2"/>
    <property type="match status" value="2"/>
</dbReference>
<feature type="region of interest" description="Disordered" evidence="9">
    <location>
        <begin position="96"/>
        <end position="183"/>
    </location>
</feature>
<comment type="subcellular location">
    <subcellularLocation>
        <location evidence="1">Nucleus</location>
    </subcellularLocation>
</comment>
<dbReference type="PROSITE" id="PS50157">
    <property type="entry name" value="ZINC_FINGER_C2H2_2"/>
    <property type="match status" value="2"/>
</dbReference>
<keyword evidence="12" id="KW-1185">Reference proteome</keyword>
<feature type="compositionally biased region" description="Low complexity" evidence="9">
    <location>
        <begin position="1"/>
        <end position="14"/>
    </location>
</feature>
<evidence type="ECO:0000313" key="12">
    <source>
        <dbReference type="Proteomes" id="UP001212997"/>
    </source>
</evidence>
<dbReference type="GO" id="GO:0000122">
    <property type="term" value="P:negative regulation of transcription by RNA polymerase II"/>
    <property type="evidence" value="ECO:0007669"/>
    <property type="project" value="UniProtKB-ARBA"/>
</dbReference>
<dbReference type="Pfam" id="PF00096">
    <property type="entry name" value="zf-C2H2"/>
    <property type="match status" value="2"/>
</dbReference>
<evidence type="ECO:0000256" key="6">
    <source>
        <dbReference type="ARBA" id="ARBA00022833"/>
    </source>
</evidence>
<organism evidence="11 12">
    <name type="scientific">Meripilus lineatus</name>
    <dbReference type="NCBI Taxonomy" id="2056292"/>
    <lineage>
        <taxon>Eukaryota</taxon>
        <taxon>Fungi</taxon>
        <taxon>Dikarya</taxon>
        <taxon>Basidiomycota</taxon>
        <taxon>Agaricomycotina</taxon>
        <taxon>Agaricomycetes</taxon>
        <taxon>Polyporales</taxon>
        <taxon>Meripilaceae</taxon>
        <taxon>Meripilus</taxon>
    </lineage>
</organism>
<gene>
    <name evidence="11" type="ORF">NLI96_g2789</name>
</gene>
<evidence type="ECO:0000256" key="4">
    <source>
        <dbReference type="ARBA" id="ARBA00022737"/>
    </source>
</evidence>
<dbReference type="InterPro" id="IPR036236">
    <property type="entry name" value="Znf_C2H2_sf"/>
</dbReference>
<dbReference type="InterPro" id="IPR013087">
    <property type="entry name" value="Znf_C2H2_type"/>
</dbReference>
<keyword evidence="5 8" id="KW-0863">Zinc-finger</keyword>
<evidence type="ECO:0000256" key="1">
    <source>
        <dbReference type="ARBA" id="ARBA00004123"/>
    </source>
</evidence>
<feature type="compositionally biased region" description="Pro residues" evidence="9">
    <location>
        <begin position="173"/>
        <end position="183"/>
    </location>
</feature>
<dbReference type="GO" id="GO:0060258">
    <property type="term" value="P:negative regulation of filamentous growth"/>
    <property type="evidence" value="ECO:0007669"/>
    <property type="project" value="UniProtKB-ARBA"/>
</dbReference>
<evidence type="ECO:0000256" key="2">
    <source>
        <dbReference type="ARBA" id="ARBA00022491"/>
    </source>
</evidence>
<accession>A0AAD5YGA2</accession>
<proteinExistence type="predicted"/>
<name>A0AAD5YGA2_9APHY</name>
<sequence length="552" mass="58996">MNNSPSYSSPSNNNAIHHNMAQLPPAPQQSPNGSHSPCNPNKKKYVCATCDRGFTTSGHLARHTRVHTGERNHKCPFPGCETRCSRQDNLQQHYRIHLSPGSRRTSASATRAAMNRAMGASGGLSKATPRDGQRRRGKSSVSSPVDLFPENSSSPPIHPPPLAPAHLSVGLPVPEPPNTPPPLAEARLPMYPTHTANNPLSYFSSAPLNHHSHPGSPAMLNSTLNPVSSQWGNFRGHSLPEHEPRSVASQSPVYDYGDVEQAPSPASSASSQQHPQTPSYPFSGHYAVEDRGATCNPHTGKSSAGSSVYGQDDGIHSLGPLPFNSNSRHSIAHISHPNHSPSSVHSLSPSPSHPPTPNFQTSSSYNGNELDAPTSSSLASQHAPGSVLDNAYGTSGLSDAAFTNSPTSFDSQGLPLPDYSTPPSPTQQQFNTYPQSASVNGQYTTHSRYPSPPVVLAPIQNDRLRDLGHNIRRRQSSSDSILHSTSQHLSFPRAHTLPQPGIPSSNSPPPGASSYVHSQASFMQGYPSLGGNHYGMDECRMGSARYRGELVQ</sequence>
<protein>
    <recommendedName>
        <fullName evidence="10">C2H2-type domain-containing protein</fullName>
    </recommendedName>
</protein>
<evidence type="ECO:0000256" key="3">
    <source>
        <dbReference type="ARBA" id="ARBA00022723"/>
    </source>
</evidence>
<keyword evidence="3" id="KW-0479">Metal-binding</keyword>